<evidence type="ECO:0000313" key="2">
    <source>
        <dbReference type="EMBL" id="ROO22383.1"/>
    </source>
</evidence>
<reference evidence="2 3" key="1">
    <citation type="submission" date="2013-10" db="EMBL/GenBank/DDBJ databases">
        <title>Salinisphaera halophila YIM 95161 Genome Sequencing.</title>
        <authorList>
            <person name="Lai Q."/>
            <person name="Li C."/>
            <person name="Shao Z."/>
        </authorList>
    </citation>
    <scope>NUCLEOTIDE SEQUENCE [LARGE SCALE GENOMIC DNA]</scope>
    <source>
        <strain evidence="2 3">YIM 95161</strain>
    </source>
</reference>
<evidence type="ECO:0008006" key="4">
    <source>
        <dbReference type="Google" id="ProtNLM"/>
    </source>
</evidence>
<dbReference type="EMBL" id="AYKF01000151">
    <property type="protein sequence ID" value="ROO22383.1"/>
    <property type="molecule type" value="Genomic_DNA"/>
</dbReference>
<feature type="region of interest" description="Disordered" evidence="1">
    <location>
        <begin position="72"/>
        <end position="93"/>
    </location>
</feature>
<feature type="compositionally biased region" description="Basic and acidic residues" evidence="1">
    <location>
        <begin position="82"/>
        <end position="93"/>
    </location>
</feature>
<proteinExistence type="predicted"/>
<name>A0A423PDF8_9GAMM</name>
<evidence type="ECO:0000313" key="3">
    <source>
        <dbReference type="Proteomes" id="UP000285123"/>
    </source>
</evidence>
<sequence length="152" mass="17093">MQTYTPKQLQSALDAGGIRRVTITGQGARFYIQITSRNGDGVLTKARSPDPRSFNNPMQAFTELRRLGIRSGEFDTTQWTPEQREAPKRPDRARAMSELHAMAEHGRWARERIAQAQAEAADPETKWVDNATVEADANAQTARIEARLKNSR</sequence>
<protein>
    <recommendedName>
        <fullName evidence="4">Prevent host death protein, Phd antitoxin</fullName>
    </recommendedName>
</protein>
<dbReference type="AlphaFoldDB" id="A0A423PDF8"/>
<accession>A0A423PDF8</accession>
<gene>
    <name evidence="2" type="ORF">SAHL_17465</name>
</gene>
<comment type="caution">
    <text evidence="2">The sequence shown here is derived from an EMBL/GenBank/DDBJ whole genome shotgun (WGS) entry which is preliminary data.</text>
</comment>
<organism evidence="2 3">
    <name type="scientific">Salinisphaera orenii YIM 95161</name>
    <dbReference type="NCBI Taxonomy" id="1051139"/>
    <lineage>
        <taxon>Bacteria</taxon>
        <taxon>Pseudomonadati</taxon>
        <taxon>Pseudomonadota</taxon>
        <taxon>Gammaproteobacteria</taxon>
        <taxon>Salinisphaerales</taxon>
        <taxon>Salinisphaeraceae</taxon>
        <taxon>Salinisphaera</taxon>
    </lineage>
</organism>
<evidence type="ECO:0000256" key="1">
    <source>
        <dbReference type="SAM" id="MobiDB-lite"/>
    </source>
</evidence>
<dbReference type="RefSeq" id="WP_123592672.1">
    <property type="nucleotide sequence ID" value="NZ_AYKF01000151.1"/>
</dbReference>
<dbReference type="OrthoDB" id="3174560at2"/>
<dbReference type="Proteomes" id="UP000285123">
    <property type="component" value="Unassembled WGS sequence"/>
</dbReference>